<dbReference type="GO" id="GO:0004523">
    <property type="term" value="F:RNA-DNA hybrid ribonuclease activity"/>
    <property type="evidence" value="ECO:0007669"/>
    <property type="project" value="InterPro"/>
</dbReference>
<dbReference type="InterPro" id="IPR036397">
    <property type="entry name" value="RNaseH_sf"/>
</dbReference>
<dbReference type="InterPro" id="IPR052929">
    <property type="entry name" value="RNase_H-like_EbsB-rel"/>
</dbReference>
<dbReference type="EMBL" id="JABFAD010000008">
    <property type="protein sequence ID" value="MBA0804637.1"/>
    <property type="molecule type" value="Genomic_DNA"/>
</dbReference>
<dbReference type="AlphaFoldDB" id="A0A7J9H483"/>
<organism evidence="2 3">
    <name type="scientific">Gossypium harknessii</name>
    <dbReference type="NCBI Taxonomy" id="34285"/>
    <lineage>
        <taxon>Eukaryota</taxon>
        <taxon>Viridiplantae</taxon>
        <taxon>Streptophyta</taxon>
        <taxon>Embryophyta</taxon>
        <taxon>Tracheophyta</taxon>
        <taxon>Spermatophyta</taxon>
        <taxon>Magnoliopsida</taxon>
        <taxon>eudicotyledons</taxon>
        <taxon>Gunneridae</taxon>
        <taxon>Pentapetalae</taxon>
        <taxon>rosids</taxon>
        <taxon>malvids</taxon>
        <taxon>Malvales</taxon>
        <taxon>Malvaceae</taxon>
        <taxon>Malvoideae</taxon>
        <taxon>Gossypium</taxon>
    </lineage>
</organism>
<dbReference type="InterPro" id="IPR012337">
    <property type="entry name" value="RNaseH-like_sf"/>
</dbReference>
<reference evidence="2 3" key="1">
    <citation type="journal article" date="2019" name="Genome Biol. Evol.">
        <title>Insights into the evolution of the New World diploid cottons (Gossypium, subgenus Houzingenia) based on genome sequencing.</title>
        <authorList>
            <person name="Grover C.E."/>
            <person name="Arick M.A. 2nd"/>
            <person name="Thrash A."/>
            <person name="Conover J.L."/>
            <person name="Sanders W.S."/>
            <person name="Peterson D.G."/>
            <person name="Frelichowski J.E."/>
            <person name="Scheffler J.A."/>
            <person name="Scheffler B.E."/>
            <person name="Wendel J.F."/>
        </authorList>
    </citation>
    <scope>NUCLEOTIDE SEQUENCE [LARGE SCALE GENOMIC DNA]</scope>
    <source>
        <strain evidence="2">0</strain>
        <tissue evidence="2">Leaf</tissue>
    </source>
</reference>
<evidence type="ECO:0000313" key="2">
    <source>
        <dbReference type="EMBL" id="MBA0804637.1"/>
    </source>
</evidence>
<keyword evidence="3" id="KW-1185">Reference proteome</keyword>
<dbReference type="GO" id="GO:0003676">
    <property type="term" value="F:nucleic acid binding"/>
    <property type="evidence" value="ECO:0007669"/>
    <property type="project" value="InterPro"/>
</dbReference>
<dbReference type="PANTHER" id="PTHR47074:SF61">
    <property type="entry name" value="RNASE H TYPE-1 DOMAIN-CONTAINING PROTEIN"/>
    <property type="match status" value="1"/>
</dbReference>
<dbReference type="Pfam" id="PF13456">
    <property type="entry name" value="RVT_3"/>
    <property type="match status" value="1"/>
</dbReference>
<gene>
    <name evidence="2" type="ORF">Gohar_004209</name>
</gene>
<evidence type="ECO:0000259" key="1">
    <source>
        <dbReference type="Pfam" id="PF13456"/>
    </source>
</evidence>
<accession>A0A7J9H483</accession>
<dbReference type="SUPFAM" id="SSF53098">
    <property type="entry name" value="Ribonuclease H-like"/>
    <property type="match status" value="1"/>
</dbReference>
<proteinExistence type="predicted"/>
<evidence type="ECO:0000313" key="3">
    <source>
        <dbReference type="Proteomes" id="UP000593560"/>
    </source>
</evidence>
<dbReference type="Gene3D" id="3.30.420.10">
    <property type="entry name" value="Ribonuclease H-like superfamily/Ribonuclease H"/>
    <property type="match status" value="1"/>
</dbReference>
<dbReference type="InterPro" id="IPR044730">
    <property type="entry name" value="RNase_H-like_dom_plant"/>
</dbReference>
<name>A0A7J9H483_9ROSI</name>
<dbReference type="CDD" id="cd06222">
    <property type="entry name" value="RNase_H_like"/>
    <property type="match status" value="1"/>
</dbReference>
<dbReference type="OrthoDB" id="994024at2759"/>
<dbReference type="PANTHER" id="PTHR47074">
    <property type="entry name" value="BNAC02G40300D PROTEIN"/>
    <property type="match status" value="1"/>
</dbReference>
<feature type="domain" description="RNase H type-1" evidence="1">
    <location>
        <begin position="94"/>
        <end position="215"/>
    </location>
</feature>
<protein>
    <recommendedName>
        <fullName evidence="1">RNase H type-1 domain-containing protein</fullName>
    </recommendedName>
</protein>
<comment type="caution">
    <text evidence="2">The sequence shown here is derived from an EMBL/GenBank/DDBJ whole genome shotgun (WGS) entry which is preliminary data.</text>
</comment>
<dbReference type="Proteomes" id="UP000593560">
    <property type="component" value="Unassembled WGS sequence"/>
</dbReference>
<sequence length="280" mass="32373">MSFNVIQSIWEWLTWAFSRRTSKQCRLFCCGLWLIWTYRNRLIYERKSTTGRDISKQIYSYISELDGIEEKKLTLKVDRCHKYVDRRTSVAIYFDVAFNQQSFRFALGLVVRDVGGEILVSKTVLHSDVASPFTAEAYAGLQAMRLGISMGFSILEIVGDSRTVIKKCQTTYFDRSVIGALIRDIHSKRVHFQEIGFHFILKTENTYTHILAKEALKMGEGHYLLGGVPGYVRRALGKSRPRLPDSKKESRPLLEMGNRRLKDFLKPAIIKSWDGHVKRH</sequence>
<dbReference type="InterPro" id="IPR002156">
    <property type="entry name" value="RNaseH_domain"/>
</dbReference>